<evidence type="ECO:0000313" key="3">
    <source>
        <dbReference type="RefSeq" id="XP_056860274.1"/>
    </source>
</evidence>
<dbReference type="InterPro" id="IPR036397">
    <property type="entry name" value="RNaseH_sf"/>
</dbReference>
<protein>
    <submittedName>
        <fullName evidence="3">Uncharacterized protein LOC130508675</fullName>
    </submittedName>
</protein>
<dbReference type="InterPro" id="IPR012337">
    <property type="entry name" value="RNaseH-like_sf"/>
</dbReference>
<dbReference type="InterPro" id="IPR044730">
    <property type="entry name" value="RNase_H-like_dom_plant"/>
</dbReference>
<dbReference type="KEGG" id="rsz:130508675"/>
<name>A0A9W3D8W8_RAPSA</name>
<dbReference type="GO" id="GO:0004523">
    <property type="term" value="F:RNA-DNA hybrid ribonuclease activity"/>
    <property type="evidence" value="ECO:0007669"/>
    <property type="project" value="InterPro"/>
</dbReference>
<dbReference type="PANTHER" id="PTHR47074">
    <property type="entry name" value="BNAC02G40300D PROTEIN"/>
    <property type="match status" value="1"/>
</dbReference>
<organism evidence="2 3">
    <name type="scientific">Raphanus sativus</name>
    <name type="common">Radish</name>
    <name type="synonym">Raphanus raphanistrum var. sativus</name>
    <dbReference type="NCBI Taxonomy" id="3726"/>
    <lineage>
        <taxon>Eukaryota</taxon>
        <taxon>Viridiplantae</taxon>
        <taxon>Streptophyta</taxon>
        <taxon>Embryophyta</taxon>
        <taxon>Tracheophyta</taxon>
        <taxon>Spermatophyta</taxon>
        <taxon>Magnoliopsida</taxon>
        <taxon>eudicotyledons</taxon>
        <taxon>Gunneridae</taxon>
        <taxon>Pentapetalae</taxon>
        <taxon>rosids</taxon>
        <taxon>malvids</taxon>
        <taxon>Brassicales</taxon>
        <taxon>Brassicaceae</taxon>
        <taxon>Brassiceae</taxon>
        <taxon>Raphanus</taxon>
    </lineage>
</organism>
<dbReference type="CDD" id="cd06222">
    <property type="entry name" value="RNase_H_like"/>
    <property type="match status" value="1"/>
</dbReference>
<reference evidence="3" key="2">
    <citation type="submission" date="2025-08" db="UniProtKB">
        <authorList>
            <consortium name="RefSeq"/>
        </authorList>
    </citation>
    <scope>IDENTIFICATION</scope>
    <source>
        <tissue evidence="3">Leaf</tissue>
    </source>
</reference>
<sequence>MNWVKCNNEGAWNKDRETSGLGWLCRDENGRLLWAGARAVTKAGSPLLAEAEAVKWEAECLASFGYKNVIFESDSASLVSMINGTEKLLPILLLTIEVIRQCLLQIGSFVLRYHARGGNKAADKIAKESITFVSSILKLYSIVPIWLKYQVESE</sequence>
<dbReference type="GeneID" id="130508675"/>
<dbReference type="RefSeq" id="XP_056860274.1">
    <property type="nucleotide sequence ID" value="XM_057004294.1"/>
</dbReference>
<feature type="domain" description="RNase H type-1" evidence="1">
    <location>
        <begin position="7"/>
        <end position="128"/>
    </location>
</feature>
<dbReference type="InterPro" id="IPR052929">
    <property type="entry name" value="RNase_H-like_EbsB-rel"/>
</dbReference>
<dbReference type="AlphaFoldDB" id="A0A9W3D8W8"/>
<keyword evidence="2" id="KW-1185">Reference proteome</keyword>
<dbReference type="Proteomes" id="UP000504610">
    <property type="component" value="Chromosome 2"/>
</dbReference>
<dbReference type="SUPFAM" id="SSF53098">
    <property type="entry name" value="Ribonuclease H-like"/>
    <property type="match status" value="1"/>
</dbReference>
<dbReference type="PANTHER" id="PTHR47074:SF48">
    <property type="entry name" value="POLYNUCLEOTIDYL TRANSFERASE, RIBONUCLEASE H-LIKE SUPERFAMILY PROTEIN"/>
    <property type="match status" value="1"/>
</dbReference>
<dbReference type="OrthoDB" id="1906820at2759"/>
<reference evidence="2" key="1">
    <citation type="journal article" date="2019" name="Database">
        <title>The radish genome database (RadishGD): an integrated information resource for radish genomics.</title>
        <authorList>
            <person name="Yu H.J."/>
            <person name="Baek S."/>
            <person name="Lee Y.J."/>
            <person name="Cho A."/>
            <person name="Mun J.H."/>
        </authorList>
    </citation>
    <scope>NUCLEOTIDE SEQUENCE [LARGE SCALE GENOMIC DNA]</scope>
    <source>
        <strain evidence="2">cv. WK10039</strain>
    </source>
</reference>
<gene>
    <name evidence="3" type="primary">LOC130508675</name>
</gene>
<dbReference type="GO" id="GO:0003676">
    <property type="term" value="F:nucleic acid binding"/>
    <property type="evidence" value="ECO:0007669"/>
    <property type="project" value="InterPro"/>
</dbReference>
<proteinExistence type="predicted"/>
<evidence type="ECO:0000313" key="2">
    <source>
        <dbReference type="Proteomes" id="UP000504610"/>
    </source>
</evidence>
<dbReference type="Pfam" id="PF13456">
    <property type="entry name" value="RVT_3"/>
    <property type="match status" value="1"/>
</dbReference>
<evidence type="ECO:0000259" key="1">
    <source>
        <dbReference type="Pfam" id="PF13456"/>
    </source>
</evidence>
<dbReference type="InterPro" id="IPR002156">
    <property type="entry name" value="RNaseH_domain"/>
</dbReference>
<dbReference type="Gene3D" id="3.30.420.10">
    <property type="entry name" value="Ribonuclease H-like superfamily/Ribonuclease H"/>
    <property type="match status" value="1"/>
</dbReference>
<accession>A0A9W3D8W8</accession>